<dbReference type="EMBL" id="BK015786">
    <property type="protein sequence ID" value="DAE24856.1"/>
    <property type="molecule type" value="Genomic_DNA"/>
</dbReference>
<proteinExistence type="predicted"/>
<evidence type="ECO:0000313" key="1">
    <source>
        <dbReference type="EMBL" id="DAE24856.1"/>
    </source>
</evidence>
<accession>A0A8S5R0I1</accession>
<protein>
    <submittedName>
        <fullName evidence="1">SsDNA binding protein</fullName>
    </submittedName>
</protein>
<organism evidence="1">
    <name type="scientific">Podoviridae sp. ctyhE26</name>
    <dbReference type="NCBI Taxonomy" id="2826594"/>
    <lineage>
        <taxon>Viruses</taxon>
        <taxon>Duplodnaviria</taxon>
        <taxon>Heunggongvirae</taxon>
        <taxon>Uroviricota</taxon>
        <taxon>Caudoviricetes</taxon>
    </lineage>
</organism>
<name>A0A8S5R0I1_9CAUD</name>
<sequence>MVEIKEMSREFTKVEKYLMTTAPDIEPLKNITDGESISVDGFIIFNAIKDNGDIQEIVSIITPDKKVYSGQSATFRQSLKDIESVMDGEKFSIVKISGKTKAGRDYINCTLDVSNL</sequence>
<reference evidence="1" key="1">
    <citation type="journal article" date="2021" name="Proc. Natl. Acad. Sci. U.S.A.">
        <title>A Catalog of Tens of Thousands of Viruses from Human Metagenomes Reveals Hidden Associations with Chronic Diseases.</title>
        <authorList>
            <person name="Tisza M.J."/>
            <person name="Buck C.B."/>
        </authorList>
    </citation>
    <scope>NUCLEOTIDE SEQUENCE</scope>
    <source>
        <strain evidence="1">CtyhE26</strain>
    </source>
</reference>